<dbReference type="GO" id="GO:0006508">
    <property type="term" value="P:proteolysis"/>
    <property type="evidence" value="ECO:0007669"/>
    <property type="project" value="UniProtKB-KW"/>
</dbReference>
<keyword evidence="10" id="KW-0482">Metalloprotease</keyword>
<evidence type="ECO:0000256" key="6">
    <source>
        <dbReference type="ARBA" id="ARBA00022723"/>
    </source>
</evidence>
<evidence type="ECO:0000256" key="11">
    <source>
        <dbReference type="ARBA" id="ARBA00023136"/>
    </source>
</evidence>
<dbReference type="Proteomes" id="UP001240236">
    <property type="component" value="Unassembled WGS sequence"/>
</dbReference>
<dbReference type="PANTHER" id="PTHR43221:SF1">
    <property type="entry name" value="PROTEASE HTPX"/>
    <property type="match status" value="1"/>
</dbReference>
<keyword evidence="6" id="KW-0479">Metal-binding</keyword>
<keyword evidence="5 12" id="KW-0812">Transmembrane</keyword>
<dbReference type="GO" id="GO:0046872">
    <property type="term" value="F:metal ion binding"/>
    <property type="evidence" value="ECO:0007669"/>
    <property type="project" value="UniProtKB-KW"/>
</dbReference>
<keyword evidence="11 12" id="KW-0472">Membrane</keyword>
<evidence type="ECO:0000256" key="12">
    <source>
        <dbReference type="SAM" id="Phobius"/>
    </source>
</evidence>
<feature type="transmembrane region" description="Helical" evidence="12">
    <location>
        <begin position="6"/>
        <end position="36"/>
    </location>
</feature>
<evidence type="ECO:0000256" key="10">
    <source>
        <dbReference type="ARBA" id="ARBA00023049"/>
    </source>
</evidence>
<evidence type="ECO:0000313" key="15">
    <source>
        <dbReference type="Proteomes" id="UP001240236"/>
    </source>
</evidence>
<protein>
    <submittedName>
        <fullName evidence="14">Zn-dependent protease with chaperone function</fullName>
    </submittedName>
</protein>
<accession>A0AAE3W2Q1</accession>
<comment type="subcellular location">
    <subcellularLocation>
        <location evidence="2">Cell membrane</location>
        <topology evidence="2">Multi-pass membrane protein</topology>
    </subcellularLocation>
</comment>
<evidence type="ECO:0000256" key="2">
    <source>
        <dbReference type="ARBA" id="ARBA00004651"/>
    </source>
</evidence>
<evidence type="ECO:0000259" key="13">
    <source>
        <dbReference type="Pfam" id="PF01435"/>
    </source>
</evidence>
<dbReference type="CDD" id="cd07328">
    <property type="entry name" value="M48_Ste24p_like"/>
    <property type="match status" value="1"/>
</dbReference>
<keyword evidence="8" id="KW-0862">Zinc</keyword>
<evidence type="ECO:0000256" key="9">
    <source>
        <dbReference type="ARBA" id="ARBA00022989"/>
    </source>
</evidence>
<evidence type="ECO:0000256" key="3">
    <source>
        <dbReference type="ARBA" id="ARBA00022475"/>
    </source>
</evidence>
<keyword evidence="7" id="KW-0378">Hydrolase</keyword>
<dbReference type="PANTHER" id="PTHR43221">
    <property type="entry name" value="PROTEASE HTPX"/>
    <property type="match status" value="1"/>
</dbReference>
<dbReference type="GO" id="GO:0005886">
    <property type="term" value="C:plasma membrane"/>
    <property type="evidence" value="ECO:0007669"/>
    <property type="project" value="UniProtKB-SubCell"/>
</dbReference>
<feature type="domain" description="Peptidase M48" evidence="13">
    <location>
        <begin position="90"/>
        <end position="310"/>
    </location>
</feature>
<name>A0AAE3W2Q1_9ACTN</name>
<dbReference type="AlphaFoldDB" id="A0AAE3W2Q1"/>
<evidence type="ECO:0000256" key="1">
    <source>
        <dbReference type="ARBA" id="ARBA00001947"/>
    </source>
</evidence>
<keyword evidence="9 12" id="KW-1133">Transmembrane helix</keyword>
<dbReference type="EMBL" id="JAUSUZ010000001">
    <property type="protein sequence ID" value="MDQ0367619.1"/>
    <property type="molecule type" value="Genomic_DNA"/>
</dbReference>
<organism evidence="14 15">
    <name type="scientific">Catenuloplanes indicus</name>
    <dbReference type="NCBI Taxonomy" id="137267"/>
    <lineage>
        <taxon>Bacteria</taxon>
        <taxon>Bacillati</taxon>
        <taxon>Actinomycetota</taxon>
        <taxon>Actinomycetes</taxon>
        <taxon>Micromonosporales</taxon>
        <taxon>Micromonosporaceae</taxon>
        <taxon>Catenuloplanes</taxon>
    </lineage>
</organism>
<evidence type="ECO:0000256" key="5">
    <source>
        <dbReference type="ARBA" id="ARBA00022692"/>
    </source>
</evidence>
<dbReference type="InterPro" id="IPR001915">
    <property type="entry name" value="Peptidase_M48"/>
</dbReference>
<reference evidence="14 15" key="1">
    <citation type="submission" date="2023-07" db="EMBL/GenBank/DDBJ databases">
        <title>Sequencing the genomes of 1000 actinobacteria strains.</title>
        <authorList>
            <person name="Klenk H.-P."/>
        </authorList>
    </citation>
    <scope>NUCLEOTIDE SEQUENCE [LARGE SCALE GENOMIC DNA]</scope>
    <source>
        <strain evidence="14 15">DSM 44709</strain>
    </source>
</reference>
<evidence type="ECO:0000256" key="7">
    <source>
        <dbReference type="ARBA" id="ARBA00022801"/>
    </source>
</evidence>
<comment type="caution">
    <text evidence="14">The sequence shown here is derived from an EMBL/GenBank/DDBJ whole genome shotgun (WGS) entry which is preliminary data.</text>
</comment>
<evidence type="ECO:0000313" key="14">
    <source>
        <dbReference type="EMBL" id="MDQ0367619.1"/>
    </source>
</evidence>
<dbReference type="Pfam" id="PF01435">
    <property type="entry name" value="Peptidase_M48"/>
    <property type="match status" value="1"/>
</dbReference>
<keyword evidence="3" id="KW-1003">Cell membrane</keyword>
<dbReference type="Gene3D" id="3.30.2010.10">
    <property type="entry name" value="Metalloproteases ('zincins'), catalytic domain"/>
    <property type="match status" value="1"/>
</dbReference>
<keyword evidence="4 14" id="KW-0645">Protease</keyword>
<comment type="cofactor">
    <cofactor evidence="1">
        <name>Zn(2+)</name>
        <dbReference type="ChEBI" id="CHEBI:29105"/>
    </cofactor>
</comment>
<proteinExistence type="predicted"/>
<sequence>MTTAFRALISIIMLAGFYLVALLLFVAGTALAIWVGSHSNSGAGATKIALFVFGATVWAVGYGTWKAVRAQSGDPNGIPLRRDQVPHLWAIVDELAQAVGTRAPDEIFLVPEVNAAVSEKSRLMGLIGGRRTMLIGMPLLQTFTVAQLRSVLAHELGHFSGSHTRLAAVSYRGRMAMGRTIEHLGAGNLVGYVYRGYGRLFLLVDNAVSRRQELEADLASVRVAGRAAAASALEEVRVLDAAFDFYLGRYVGPGLDAGAAPDDLFAGFRELLTARAEEIAALRSSASSAEERQSRWDSHPPIGVRVAAINAAPESPVTPDDRPAEVLIPELGQAGLALQQHILGGRNLTVLPWQQFIGTGASARLQDNMDGLLRALTRALGVPVTDVGAVLDQIEAGRLPAMAAVVFPSASPEEATKRFADPLDALFSLAAVRSGVASWDHSWTGAPRLLAADGSELDLAPVARLAVDPATLASARAKLSDLGIDVSAAKQVAATVPLRRASVLGGVINMKVAGAYTDVVVLDTGVALVPSLGRFAMAYKKRGRIMDWVQQGDAEAVVGTPGTRYIPIEEIASGGKVRKIPPRYEIVLRSGETVQINGSMQAEEQNNAYSRLRELLTAASAR</sequence>
<dbReference type="RefSeq" id="WP_307241770.1">
    <property type="nucleotide sequence ID" value="NZ_JAUSUZ010000001.1"/>
</dbReference>
<gene>
    <name evidence="14" type="ORF">J2S42_004288</name>
</gene>
<dbReference type="InterPro" id="IPR050083">
    <property type="entry name" value="HtpX_protease"/>
</dbReference>
<evidence type="ECO:0000256" key="8">
    <source>
        <dbReference type="ARBA" id="ARBA00022833"/>
    </source>
</evidence>
<keyword evidence="15" id="KW-1185">Reference proteome</keyword>
<dbReference type="GO" id="GO:0004222">
    <property type="term" value="F:metalloendopeptidase activity"/>
    <property type="evidence" value="ECO:0007669"/>
    <property type="project" value="InterPro"/>
</dbReference>
<evidence type="ECO:0000256" key="4">
    <source>
        <dbReference type="ARBA" id="ARBA00022670"/>
    </source>
</evidence>